<evidence type="ECO:0000313" key="3">
    <source>
        <dbReference type="Proteomes" id="UP000027821"/>
    </source>
</evidence>
<proteinExistence type="predicted"/>
<keyword evidence="3" id="KW-1185">Reference proteome</keyword>
<accession>A0A074KQW2</accession>
<dbReference type="InterPro" id="IPR012338">
    <property type="entry name" value="Beta-lactam/transpept-like"/>
</dbReference>
<dbReference type="Pfam" id="PF00144">
    <property type="entry name" value="Beta-lactamase"/>
    <property type="match status" value="1"/>
</dbReference>
<dbReference type="STRING" id="1048983.EL17_16525"/>
<dbReference type="InterPro" id="IPR050491">
    <property type="entry name" value="AmpC-like"/>
</dbReference>
<dbReference type="Proteomes" id="UP000027821">
    <property type="component" value="Unassembled WGS sequence"/>
</dbReference>
<dbReference type="EMBL" id="JMIH01000024">
    <property type="protein sequence ID" value="KEO72351.1"/>
    <property type="molecule type" value="Genomic_DNA"/>
</dbReference>
<gene>
    <name evidence="2" type="ORF">EL17_16525</name>
</gene>
<name>A0A074KQW2_9BACT</name>
<dbReference type="RefSeq" id="WP_035076805.1">
    <property type="nucleotide sequence ID" value="NZ_JMIH01000024.1"/>
</dbReference>
<protein>
    <submittedName>
        <fullName evidence="2">Beta-lactamase</fullName>
    </submittedName>
</protein>
<dbReference type="Gene3D" id="3.40.710.10">
    <property type="entry name" value="DD-peptidase/beta-lactamase superfamily"/>
    <property type="match status" value="1"/>
</dbReference>
<comment type="caution">
    <text evidence="2">The sequence shown here is derived from an EMBL/GenBank/DDBJ whole genome shotgun (WGS) entry which is preliminary data.</text>
</comment>
<reference evidence="2 3" key="1">
    <citation type="submission" date="2014-04" db="EMBL/GenBank/DDBJ databases">
        <title>Characterization and application of a salt tolerant electro-active bacterium.</title>
        <authorList>
            <person name="Yang L."/>
            <person name="Wei S."/>
            <person name="Tay Q.X.M."/>
        </authorList>
    </citation>
    <scope>NUCLEOTIDE SEQUENCE [LARGE SCALE GENOMIC DNA]</scope>
    <source>
        <strain evidence="2 3">LY1</strain>
    </source>
</reference>
<feature type="domain" description="Beta-lactamase-related" evidence="1">
    <location>
        <begin position="85"/>
        <end position="382"/>
    </location>
</feature>
<dbReference type="eggNOG" id="COG1680">
    <property type="taxonomic scope" value="Bacteria"/>
</dbReference>
<dbReference type="InterPro" id="IPR001466">
    <property type="entry name" value="Beta-lactam-related"/>
</dbReference>
<dbReference type="OrthoDB" id="9793489at2"/>
<dbReference type="PANTHER" id="PTHR46825:SF9">
    <property type="entry name" value="BETA-LACTAMASE-RELATED DOMAIN-CONTAINING PROTEIN"/>
    <property type="match status" value="1"/>
</dbReference>
<dbReference type="AlphaFoldDB" id="A0A074KQW2"/>
<evidence type="ECO:0000313" key="2">
    <source>
        <dbReference type="EMBL" id="KEO72351.1"/>
    </source>
</evidence>
<organism evidence="2 3">
    <name type="scientific">Anditalea andensis</name>
    <dbReference type="NCBI Taxonomy" id="1048983"/>
    <lineage>
        <taxon>Bacteria</taxon>
        <taxon>Pseudomonadati</taxon>
        <taxon>Bacteroidota</taxon>
        <taxon>Cytophagia</taxon>
        <taxon>Cytophagales</taxon>
        <taxon>Cytophagaceae</taxon>
        <taxon>Anditalea</taxon>
    </lineage>
</organism>
<dbReference type="SUPFAM" id="SSF56601">
    <property type="entry name" value="beta-lactamase/transpeptidase-like"/>
    <property type="match status" value="1"/>
</dbReference>
<evidence type="ECO:0000259" key="1">
    <source>
        <dbReference type="Pfam" id="PF00144"/>
    </source>
</evidence>
<sequence length="425" mass="48971">MQNLQFNRLKYISFLLCYFLFIACQTTKLESENFETRIDQDSLLKAAEEATRQKIDIPSSFNTDSVRTLNSELDSIFAFLHKKKGFNGTVLLTKYDQVVYKSAFGYADLQRKEPLKTETAFQLASVSKQFTAMAIMILKEQGKLAYDDLVQKFIPEFPYVDITVRQLLTHRSGLSNYTYFSDELWPDRSIPITNDDVINLMVRHQPPVYFKPDSKFNYSNTGYFLLASIVEKASGIPFPDFLQQHIFDPLEMDHTFTFSTQLPSQDIAVGHTRNRRKRTPDYLDTVLGDKGMYSSVEDLYKWDQALYTEKLVSKATLEEALTGFHANNKKVKEDYGFGWRIKALKNGDPVWYHAGLWHGYNTYLLRNPKDHSTIIILSNVANGSLKFLNELQDYLYPTLPPTKTADNQKEINKVASESTNNSWEG</sequence>
<dbReference type="PANTHER" id="PTHR46825">
    <property type="entry name" value="D-ALANYL-D-ALANINE-CARBOXYPEPTIDASE/ENDOPEPTIDASE AMPH"/>
    <property type="match status" value="1"/>
</dbReference>